<proteinExistence type="predicted"/>
<name>A0A0B5D975_9CORY</name>
<dbReference type="RefSeq" id="WP_061241400.1">
    <property type="nucleotide sequence ID" value="NZ_BCSU01000004.1"/>
</dbReference>
<dbReference type="EMBL" id="CP005286">
    <property type="protein sequence ID" value="AJE32279.1"/>
    <property type="molecule type" value="Genomic_DNA"/>
</dbReference>
<evidence type="ECO:0000313" key="2">
    <source>
        <dbReference type="Proteomes" id="UP000031524"/>
    </source>
</evidence>
<evidence type="ECO:0000313" key="1">
    <source>
        <dbReference type="EMBL" id="AJE32279.1"/>
    </source>
</evidence>
<dbReference type="AlphaFoldDB" id="A0A0B5D975"/>
<reference evidence="1 2" key="1">
    <citation type="submission" date="2013-04" db="EMBL/GenBank/DDBJ databases">
        <title>Complete genome sequence of Corynebacterium humireducens DSM 45392(T), isolated from a wastewater-fed microbial fuel cell.</title>
        <authorList>
            <person name="Ruckert C."/>
            <person name="Albersmeier A."/>
            <person name="Kalinowski J."/>
        </authorList>
    </citation>
    <scope>NUCLEOTIDE SEQUENCE [LARGE SCALE GENOMIC DNA]</scope>
    <source>
        <strain evidence="2">MFC-5</strain>
    </source>
</reference>
<dbReference type="OrthoDB" id="10005128at2"/>
<gene>
    <name evidence="1" type="ORF">B842_02130</name>
</gene>
<organism evidence="1 2">
    <name type="scientific">Corynebacterium humireducens NBRC 106098 = DSM 45392</name>
    <dbReference type="NCBI Taxonomy" id="1223515"/>
    <lineage>
        <taxon>Bacteria</taxon>
        <taxon>Bacillati</taxon>
        <taxon>Actinomycetota</taxon>
        <taxon>Actinomycetes</taxon>
        <taxon>Mycobacteriales</taxon>
        <taxon>Corynebacteriaceae</taxon>
        <taxon>Corynebacterium</taxon>
    </lineage>
</organism>
<accession>A0A0B5D975</accession>
<dbReference type="STRING" id="1223515.B842_02130"/>
<keyword evidence="2" id="KW-1185">Reference proteome</keyword>
<dbReference type="HOGENOM" id="CLU_622168_0_0_11"/>
<sequence length="440" mass="47316">MTAQMESGDPAWERSLAQARASVGRLPAAEQTVAEVRLLVLDNRVAILRGDLRAARCAIGEALFLVDDEDPGNAQMRFHLLGALLGTHLHAEDLTAASGVLGLMREAGWDDPLADAMLRLREADLALRQHDYRLAQATYAEAVDLLRRDPTQGELLGSALVSLATAHSFAGDADAAERTAAQARGLASTRAEDLAGLHEVDINVARIRGDVEEMRRLYAEYQQFAAERGSGLRTDLTLEAAAGTALEAQAAGDHVGAAHLYRELARQQSTPANEALSLMRAAAATWDSGDHRAAFALLDDAAALLRGDSYLTLRASLEVYRAQFLMQLPQLYIPMVQALLPRVQAAAIVLRHLSFQVDTAPARREFALHWATEAVEVSCHLAFEIGDNRGVADMIELVAATPAVRVAGPSLLISAPPRTRGLDEAYGIAAAEYGVLILED</sequence>
<evidence type="ECO:0008006" key="3">
    <source>
        <dbReference type="Google" id="ProtNLM"/>
    </source>
</evidence>
<dbReference type="KEGG" id="chm:B842_02130"/>
<protein>
    <recommendedName>
        <fullName evidence="3">Tetratricopeptide repeat protein</fullName>
    </recommendedName>
</protein>
<dbReference type="Proteomes" id="UP000031524">
    <property type="component" value="Chromosome"/>
</dbReference>